<feature type="domain" description="SCP" evidence="2">
    <location>
        <begin position="61"/>
        <end position="188"/>
    </location>
</feature>
<dbReference type="InterPro" id="IPR035940">
    <property type="entry name" value="CAP_sf"/>
</dbReference>
<evidence type="ECO:0000259" key="2">
    <source>
        <dbReference type="SMART" id="SM00198"/>
    </source>
</evidence>
<dbReference type="OMA" id="WSAHTEK"/>
<evidence type="ECO:0000313" key="3">
    <source>
        <dbReference type="EMBL" id="EPS38569.1"/>
    </source>
</evidence>
<evidence type="ECO:0000313" key="4">
    <source>
        <dbReference type="Proteomes" id="UP000015100"/>
    </source>
</evidence>
<evidence type="ECO:0000256" key="1">
    <source>
        <dbReference type="SAM" id="SignalP"/>
    </source>
</evidence>
<proteinExistence type="predicted"/>
<protein>
    <recommendedName>
        <fullName evidence="2">SCP domain-containing protein</fullName>
    </recommendedName>
</protein>
<dbReference type="SMART" id="SM00198">
    <property type="entry name" value="SCP"/>
    <property type="match status" value="1"/>
</dbReference>
<feature type="signal peptide" evidence="1">
    <location>
        <begin position="1"/>
        <end position="18"/>
    </location>
</feature>
<dbReference type="SUPFAM" id="SSF55797">
    <property type="entry name" value="PR-1-like"/>
    <property type="match status" value="1"/>
</dbReference>
<keyword evidence="1" id="KW-0732">Signal</keyword>
<dbReference type="Proteomes" id="UP000015100">
    <property type="component" value="Unassembled WGS sequence"/>
</dbReference>
<feature type="chain" id="PRO_5004547776" description="SCP domain-containing protein" evidence="1">
    <location>
        <begin position="19"/>
        <end position="216"/>
    </location>
</feature>
<dbReference type="Gene3D" id="3.40.33.10">
    <property type="entry name" value="CAP"/>
    <property type="match status" value="1"/>
</dbReference>
<sequence>MQLINALSIVLSLSAVSALPFAEQSKDAVVLGSSRSSHWSAHTEKSVVVAADGPEPAGPAGWQESMLNYHNGWRAHHQVPPLTWNDTLAAAALNSARRCQFALTPNNRYGENIAAGTYTNPDWYGYMWYNGSLNYNYDRPGFSYQTGTFTQVVWKDTKQLGCAYVTRCPGGYPNMLFCEYSPAGNIIPDSNFAKQVFRPVANPPLPSPPPMMSPKQ</sequence>
<dbReference type="AlphaFoldDB" id="S8A6U0"/>
<dbReference type="Pfam" id="PF00188">
    <property type="entry name" value="CAP"/>
    <property type="match status" value="1"/>
</dbReference>
<reference evidence="3 4" key="1">
    <citation type="journal article" date="2013" name="PLoS Genet.">
        <title>Genomic mechanisms accounting for the adaptation to parasitism in nematode-trapping fungi.</title>
        <authorList>
            <person name="Meerupati T."/>
            <person name="Andersson K.M."/>
            <person name="Friman E."/>
            <person name="Kumar D."/>
            <person name="Tunlid A."/>
            <person name="Ahren D."/>
        </authorList>
    </citation>
    <scope>NUCLEOTIDE SEQUENCE [LARGE SCALE GENOMIC DNA]</scope>
    <source>
        <strain evidence="3 4">CBS 200.50</strain>
    </source>
</reference>
<accession>S8A6U0</accession>
<keyword evidence="4" id="KW-1185">Reference proteome</keyword>
<gene>
    <name evidence="3" type="ORF">H072_7700</name>
</gene>
<organism evidence="3 4">
    <name type="scientific">Dactylellina haptotyla (strain CBS 200.50)</name>
    <name type="common">Nematode-trapping fungus</name>
    <name type="synonym">Monacrosporium haptotylum</name>
    <dbReference type="NCBI Taxonomy" id="1284197"/>
    <lineage>
        <taxon>Eukaryota</taxon>
        <taxon>Fungi</taxon>
        <taxon>Dikarya</taxon>
        <taxon>Ascomycota</taxon>
        <taxon>Pezizomycotina</taxon>
        <taxon>Orbiliomycetes</taxon>
        <taxon>Orbiliales</taxon>
        <taxon>Orbiliaceae</taxon>
        <taxon>Dactylellina</taxon>
    </lineage>
</organism>
<dbReference type="STRING" id="1284197.S8A6U0"/>
<reference evidence="4" key="2">
    <citation type="submission" date="2013-04" db="EMBL/GenBank/DDBJ databases">
        <title>Genomic mechanisms accounting for the adaptation to parasitism in nematode-trapping fungi.</title>
        <authorList>
            <person name="Ahren D.G."/>
        </authorList>
    </citation>
    <scope>NUCLEOTIDE SEQUENCE [LARGE SCALE GENOMIC DNA]</scope>
    <source>
        <strain evidence="4">CBS 200.50</strain>
    </source>
</reference>
<dbReference type="HOGENOM" id="CLU_035730_6_3_1"/>
<comment type="caution">
    <text evidence="3">The sequence shown here is derived from an EMBL/GenBank/DDBJ whole genome shotgun (WGS) entry which is preliminary data.</text>
</comment>
<name>S8A6U0_DACHA</name>
<dbReference type="InterPro" id="IPR014044">
    <property type="entry name" value="CAP_dom"/>
</dbReference>
<dbReference type="OrthoDB" id="337038at2759"/>
<dbReference type="PRINTS" id="PR00837">
    <property type="entry name" value="V5TPXLIKE"/>
</dbReference>
<dbReference type="PANTHER" id="PTHR10334">
    <property type="entry name" value="CYSTEINE-RICH SECRETORY PROTEIN-RELATED"/>
    <property type="match status" value="1"/>
</dbReference>
<dbReference type="eggNOG" id="KOG3017">
    <property type="taxonomic scope" value="Eukaryota"/>
</dbReference>
<dbReference type="EMBL" id="AQGS01000539">
    <property type="protein sequence ID" value="EPS38569.1"/>
    <property type="molecule type" value="Genomic_DNA"/>
</dbReference>
<dbReference type="InterPro" id="IPR001283">
    <property type="entry name" value="CRISP-related"/>
</dbReference>